<evidence type="ECO:0000256" key="1">
    <source>
        <dbReference type="SAM" id="MobiDB-lite"/>
    </source>
</evidence>
<evidence type="ECO:0000313" key="2">
    <source>
        <dbReference type="EMBL" id="KAF8428507.1"/>
    </source>
</evidence>
<evidence type="ECO:0000313" key="3">
    <source>
        <dbReference type="Proteomes" id="UP001194468"/>
    </source>
</evidence>
<dbReference type="EMBL" id="WHUW01000072">
    <property type="protein sequence ID" value="KAF8428507.1"/>
    <property type="molecule type" value="Genomic_DNA"/>
</dbReference>
<dbReference type="Proteomes" id="UP001194468">
    <property type="component" value="Unassembled WGS sequence"/>
</dbReference>
<dbReference type="AlphaFoldDB" id="A0AAD4BGH1"/>
<accession>A0AAD4BGH1</accession>
<organism evidence="2 3">
    <name type="scientific">Boletus edulis BED1</name>
    <dbReference type="NCBI Taxonomy" id="1328754"/>
    <lineage>
        <taxon>Eukaryota</taxon>
        <taxon>Fungi</taxon>
        <taxon>Dikarya</taxon>
        <taxon>Basidiomycota</taxon>
        <taxon>Agaricomycotina</taxon>
        <taxon>Agaricomycetes</taxon>
        <taxon>Agaricomycetidae</taxon>
        <taxon>Boletales</taxon>
        <taxon>Boletineae</taxon>
        <taxon>Boletaceae</taxon>
        <taxon>Boletoideae</taxon>
        <taxon>Boletus</taxon>
    </lineage>
</organism>
<sequence>MSDLEEVIILVPGTPRSDYIIDYPCRSSLHPPSSSTEKPLASPARISGRSTSLNSLAVDLSIRYNKLSVMEDLDEAIVLGREALDLRPQKHPHRPTSMDNDLAT</sequence>
<reference evidence="2" key="1">
    <citation type="submission" date="2019-10" db="EMBL/GenBank/DDBJ databases">
        <authorList>
            <consortium name="DOE Joint Genome Institute"/>
            <person name="Kuo A."/>
            <person name="Miyauchi S."/>
            <person name="Kiss E."/>
            <person name="Drula E."/>
            <person name="Kohler A."/>
            <person name="Sanchez-Garcia M."/>
            <person name="Andreopoulos B."/>
            <person name="Barry K.W."/>
            <person name="Bonito G."/>
            <person name="Buee M."/>
            <person name="Carver A."/>
            <person name="Chen C."/>
            <person name="Cichocki N."/>
            <person name="Clum A."/>
            <person name="Culley D."/>
            <person name="Crous P.W."/>
            <person name="Fauchery L."/>
            <person name="Girlanda M."/>
            <person name="Hayes R."/>
            <person name="Keri Z."/>
            <person name="LaButti K."/>
            <person name="Lipzen A."/>
            <person name="Lombard V."/>
            <person name="Magnuson J."/>
            <person name="Maillard F."/>
            <person name="Morin E."/>
            <person name="Murat C."/>
            <person name="Nolan M."/>
            <person name="Ohm R."/>
            <person name="Pangilinan J."/>
            <person name="Pereira M."/>
            <person name="Perotto S."/>
            <person name="Peter M."/>
            <person name="Riley R."/>
            <person name="Sitrit Y."/>
            <person name="Stielow B."/>
            <person name="Szollosi G."/>
            <person name="Zifcakova L."/>
            <person name="Stursova M."/>
            <person name="Spatafora J.W."/>
            <person name="Tedersoo L."/>
            <person name="Vaario L.-M."/>
            <person name="Yamada A."/>
            <person name="Yan M."/>
            <person name="Wang P."/>
            <person name="Xu J."/>
            <person name="Bruns T."/>
            <person name="Baldrian P."/>
            <person name="Vilgalys R."/>
            <person name="Henrissat B."/>
            <person name="Grigoriev I.V."/>
            <person name="Hibbett D."/>
            <person name="Nagy L.G."/>
            <person name="Martin F.M."/>
        </authorList>
    </citation>
    <scope>NUCLEOTIDE SEQUENCE</scope>
    <source>
        <strain evidence="2">BED1</strain>
    </source>
</reference>
<name>A0AAD4BGH1_BOLED</name>
<feature type="region of interest" description="Disordered" evidence="1">
    <location>
        <begin position="27"/>
        <end position="46"/>
    </location>
</feature>
<proteinExistence type="predicted"/>
<keyword evidence="3" id="KW-1185">Reference proteome</keyword>
<gene>
    <name evidence="2" type="ORF">L210DRAFT_985630</name>
</gene>
<protein>
    <submittedName>
        <fullName evidence="2">Uncharacterized protein</fullName>
    </submittedName>
</protein>
<reference evidence="2" key="2">
    <citation type="journal article" date="2020" name="Nat. Commun.">
        <title>Large-scale genome sequencing of mycorrhizal fungi provides insights into the early evolution of symbiotic traits.</title>
        <authorList>
            <person name="Miyauchi S."/>
            <person name="Kiss E."/>
            <person name="Kuo A."/>
            <person name="Drula E."/>
            <person name="Kohler A."/>
            <person name="Sanchez-Garcia M."/>
            <person name="Morin E."/>
            <person name="Andreopoulos B."/>
            <person name="Barry K.W."/>
            <person name="Bonito G."/>
            <person name="Buee M."/>
            <person name="Carver A."/>
            <person name="Chen C."/>
            <person name="Cichocki N."/>
            <person name="Clum A."/>
            <person name="Culley D."/>
            <person name="Crous P.W."/>
            <person name="Fauchery L."/>
            <person name="Girlanda M."/>
            <person name="Hayes R.D."/>
            <person name="Keri Z."/>
            <person name="LaButti K."/>
            <person name="Lipzen A."/>
            <person name="Lombard V."/>
            <person name="Magnuson J."/>
            <person name="Maillard F."/>
            <person name="Murat C."/>
            <person name="Nolan M."/>
            <person name="Ohm R.A."/>
            <person name="Pangilinan J."/>
            <person name="Pereira M.F."/>
            <person name="Perotto S."/>
            <person name="Peter M."/>
            <person name="Pfister S."/>
            <person name="Riley R."/>
            <person name="Sitrit Y."/>
            <person name="Stielow J.B."/>
            <person name="Szollosi G."/>
            <person name="Zifcakova L."/>
            <person name="Stursova M."/>
            <person name="Spatafora J.W."/>
            <person name="Tedersoo L."/>
            <person name="Vaario L.M."/>
            <person name="Yamada A."/>
            <person name="Yan M."/>
            <person name="Wang P."/>
            <person name="Xu J."/>
            <person name="Bruns T."/>
            <person name="Baldrian P."/>
            <person name="Vilgalys R."/>
            <person name="Dunand C."/>
            <person name="Henrissat B."/>
            <person name="Grigoriev I.V."/>
            <person name="Hibbett D."/>
            <person name="Nagy L.G."/>
            <person name="Martin F.M."/>
        </authorList>
    </citation>
    <scope>NUCLEOTIDE SEQUENCE</scope>
    <source>
        <strain evidence="2">BED1</strain>
    </source>
</reference>
<comment type="caution">
    <text evidence="2">The sequence shown here is derived from an EMBL/GenBank/DDBJ whole genome shotgun (WGS) entry which is preliminary data.</text>
</comment>